<dbReference type="Pfam" id="PF10864">
    <property type="entry name" value="DUF2663"/>
    <property type="match status" value="1"/>
</dbReference>
<name>A0A9Q4B1Z0_SALAG</name>
<keyword evidence="1" id="KW-0472">Membrane</keyword>
<reference evidence="2" key="1">
    <citation type="submission" date="2020-06" db="EMBL/GenBank/DDBJ databases">
        <title>Insight into the genomes of haloalkaliphilic bacilli from Kenyan soda lakes.</title>
        <authorList>
            <person name="Mwirichia R."/>
            <person name="Villamizar G.C."/>
            <person name="Poehlein A."/>
            <person name="Mugweru J."/>
            <person name="Kipnyargis A."/>
            <person name="Kiplimo D."/>
            <person name="Orwa P."/>
            <person name="Daniel R."/>
        </authorList>
    </citation>
    <scope>NUCLEOTIDE SEQUENCE</scope>
    <source>
        <strain evidence="2">B1096_S55</strain>
    </source>
</reference>
<evidence type="ECO:0000256" key="1">
    <source>
        <dbReference type="SAM" id="Phobius"/>
    </source>
</evidence>
<evidence type="ECO:0000313" key="2">
    <source>
        <dbReference type="EMBL" id="MCR6096552.1"/>
    </source>
</evidence>
<protein>
    <submittedName>
        <fullName evidence="2">DUF2663 family protein</fullName>
    </submittedName>
</protein>
<evidence type="ECO:0000313" key="3">
    <source>
        <dbReference type="Proteomes" id="UP001057753"/>
    </source>
</evidence>
<feature type="transmembrane region" description="Helical" evidence="1">
    <location>
        <begin position="34"/>
        <end position="54"/>
    </location>
</feature>
<dbReference type="AlphaFoldDB" id="A0A9Q4B1Z0"/>
<proteinExistence type="predicted"/>
<dbReference type="Proteomes" id="UP001057753">
    <property type="component" value="Unassembled WGS sequence"/>
</dbReference>
<organism evidence="2 3">
    <name type="scientific">Salipaludibacillus agaradhaerens</name>
    <name type="common">Bacillus agaradhaerens</name>
    <dbReference type="NCBI Taxonomy" id="76935"/>
    <lineage>
        <taxon>Bacteria</taxon>
        <taxon>Bacillati</taxon>
        <taxon>Bacillota</taxon>
        <taxon>Bacilli</taxon>
        <taxon>Bacillales</taxon>
        <taxon>Bacillaceae</taxon>
    </lineage>
</organism>
<feature type="transmembrane region" description="Helical" evidence="1">
    <location>
        <begin position="66"/>
        <end position="90"/>
    </location>
</feature>
<keyword evidence="3" id="KW-1185">Reference proteome</keyword>
<accession>A0A9Q4B1Z0</accession>
<comment type="caution">
    <text evidence="2">The sequence shown here is derived from an EMBL/GenBank/DDBJ whole genome shotgun (WGS) entry which is preliminary data.</text>
</comment>
<sequence>MEEKVSTGQEDIDTFMIKAIIKAKNKETAAEKKLMRVGFLVILSLISLTVYAFKNWTQWFQAEGSIFQKIITDPFILFLTIVFIITFAWLQQVTVKFEKAEKDYDQLKEDMIDRAADIWSSPEAWKKRSDVFRELKEKHDINLYHK</sequence>
<gene>
    <name evidence="2" type="ORF">HXA33_08290</name>
</gene>
<dbReference type="EMBL" id="JABXYM010000001">
    <property type="protein sequence ID" value="MCR6096552.1"/>
    <property type="molecule type" value="Genomic_DNA"/>
</dbReference>
<dbReference type="RefSeq" id="WP_257821129.1">
    <property type="nucleotide sequence ID" value="NZ_JABXYM010000001.1"/>
</dbReference>
<keyword evidence="1" id="KW-1133">Transmembrane helix</keyword>
<keyword evidence="1" id="KW-0812">Transmembrane</keyword>
<dbReference type="InterPro" id="IPR020210">
    <property type="entry name" value="Uncharacterised_YpbF_TM"/>
</dbReference>